<evidence type="ECO:0000256" key="4">
    <source>
        <dbReference type="SAM" id="MobiDB-lite"/>
    </source>
</evidence>
<evidence type="ECO:0000256" key="1">
    <source>
        <dbReference type="ARBA" id="ARBA00022737"/>
    </source>
</evidence>
<dbReference type="InterPro" id="IPR036770">
    <property type="entry name" value="Ankyrin_rpt-contain_sf"/>
</dbReference>
<keyword evidence="2 3" id="KW-0040">ANK repeat</keyword>
<feature type="region of interest" description="Disordered" evidence="4">
    <location>
        <begin position="339"/>
        <end position="364"/>
    </location>
</feature>
<dbReference type="PANTHER" id="PTHR24123">
    <property type="entry name" value="ANKYRIN REPEAT-CONTAINING"/>
    <property type="match status" value="1"/>
</dbReference>
<comment type="caution">
    <text evidence="5">The sequence shown here is derived from an EMBL/GenBank/DDBJ whole genome shotgun (WGS) entry which is preliminary data.</text>
</comment>
<dbReference type="PROSITE" id="PS50088">
    <property type="entry name" value="ANK_REPEAT"/>
    <property type="match status" value="1"/>
</dbReference>
<dbReference type="Gene3D" id="1.25.40.20">
    <property type="entry name" value="Ankyrin repeat-containing domain"/>
    <property type="match status" value="6"/>
</dbReference>
<dbReference type="InterPro" id="IPR051165">
    <property type="entry name" value="Multifunctional_ANK_Repeat"/>
</dbReference>
<protein>
    <submittedName>
        <fullName evidence="5">Uncharacterized protein</fullName>
    </submittedName>
</protein>
<dbReference type="SUPFAM" id="SSF140860">
    <property type="entry name" value="Pseudo ankyrin repeat-like"/>
    <property type="match status" value="1"/>
</dbReference>
<dbReference type="SUPFAM" id="SSF48403">
    <property type="entry name" value="Ankyrin repeat"/>
    <property type="match status" value="4"/>
</dbReference>
<dbReference type="InterPro" id="IPR002110">
    <property type="entry name" value="Ankyrin_rpt"/>
</dbReference>
<evidence type="ECO:0000313" key="6">
    <source>
        <dbReference type="Proteomes" id="UP000070328"/>
    </source>
</evidence>
<name>A0A135SAI7_9PEZI</name>
<accession>A0A135SAI7</accession>
<dbReference type="Pfam" id="PF12796">
    <property type="entry name" value="Ank_2"/>
    <property type="match status" value="1"/>
</dbReference>
<evidence type="ECO:0000313" key="5">
    <source>
        <dbReference type="EMBL" id="KXH32777.1"/>
    </source>
</evidence>
<dbReference type="OrthoDB" id="194358at2759"/>
<dbReference type="PANTHER" id="PTHR24123:SF33">
    <property type="entry name" value="PROTEIN HOS4"/>
    <property type="match status" value="1"/>
</dbReference>
<dbReference type="PROSITE" id="PS50297">
    <property type="entry name" value="ANK_REP_REGION"/>
    <property type="match status" value="1"/>
</dbReference>
<dbReference type="EMBL" id="JFBX01000628">
    <property type="protein sequence ID" value="KXH32777.1"/>
    <property type="molecule type" value="Genomic_DNA"/>
</dbReference>
<sequence length="2195" mass="238904">MSDYLLSRVWATLGPRLGLGLEIQVEVSKTFGYSNGPFGPLLRSLTPSSSPLSVPSPPPFPASLTSPPHTPPRFVRDLQRPRDRQRVRTRGPASRVGKSPSKFSKRKKREKDEQTKSLNSTLLKRDALSPQGLGPRDTSTQLNLRPLLSALCPLDLRSFFADVFRAVCFASSFYLDTPKVTTPASFNASAEGHGLRIVLLVAAACLLAASAAAGRQRTAVFSAVPLPLSVQHHLGTKTKPCAARLSCLSLSSLSSAHVALRLTQPHSHESYPLTALSHPFPSFLSSPSSPSHASYGQVTAVYHIAKLSPFLSSPPGSPPMPTPPTEDDRQRRIIQFAEEWGLEPPPSPTPLTRPSSPPSFRTPEDDFKAEELLKRKQMSHGRTESTTNLRRAFTGKKKSWDYKVVFDTLDKHVADRGSPGVAEALITQLVSSGGDVNMAQKAKTSILPRRKSLDSFGERSKLLQHAVHNGQIDMIQVLLPHADTFALDASLPVAMQSENVEVVELLLRYGAGVAHSPEAQDSFRQACAAGGQADLVGIVLRSEGRPPTSWLSQCMVDATKAGCLETVLQLSRSNADGDYNQAEALKVAISQGRHDIALAILMGNHPPKRPGLDEAFSNLLDHPSMNPRDKLAVAELLLCAGTDGDAPAMALIHAAAAEFQDMVSLLVKYGVSIEYQDAMAIRKAVQNGRVDVAHIILSGNAELSATHASECVELIPKNMGVESRRLLLDLLLRRGANGTALHDMLIEAAEAGDVDSAKLLLTAVFPGGRPIAEHDVKKGPRSMVYDRHQTASVDHKGGLALQIAVMRSDAAMAKELLMSKPSSDTLAQIFPLTKTLSRKNRYRMVECFLTSGLAGPIVHDALQEAIDEEPPHRDEDLIGLFLKYNTDINTNEGSALVAAVSQKDVRLLNALLKKNVTSHTAAGVLPRIIATQDAKARLDMATLLLTSVPDLDPVKVSQAMLNALNYRPADLKLLQVLLVQGHADVNVDNGIAMASAIHSHDPPVLETLLMHGKPSHATVSRAVSEFGQLIYSDTKAAKLEILLQKTKDRAPFNDVLVKEVHALLQTLPEHRQLSIVKVLLSAGADVNSHNAAALCHAVAASDTQITDLLFAARPNPASLASALPHALRIADPMDRLEFSQKLLDAGAPSAEVNRALGFAINTYTNDIPLLRTLSAKANTSDGEALVSAVKKERPDIVQLVLAQKHPLPVLNDAFAEAALLSNREARAAVCEVLLQHGASGSVLSDALLAAAADGDLVLGNLLVSHGAQIDEDAIVEACRSGAADVLNMLLSGTTTPKRSTIERGFQAATEVGNLKTRAAILEPLLIHGVEGEALDAQLASAVRFGEEGDDLVKILLEAGADPNYNKGEAIWAATRSAYLSSLKMMLGLVELGTRLVSKPSSASLRSIASAKSHASLKGSNKRKQHKPSHATLNRALRAAWKLSREPRAAAIDMLFRAGLPISDDLHVVLNNAINEEELDLKIIRSLLRYGASPIANDCQTLVDATRRALVKPLAFMLESKILSADLNLAIREGFTRENTDAWFSEAGFTILHSFLKKGAHGDGLSSVLTQVVDLPLTESEPDSLALANGFVDILLDHKVDVNYADGKLLQSAAAACNSFLVKRLLEKKPNTESISRSFYRIFDNPASEDDALELITMFTEYADGETRLDVMYTPPDSLPLMFLALQQHPRSIRITKALLDAGYYYDQMMPCKVMEDLDEEAITLMMWALLQPQKKVSSGIVQMLIETGAKVNFESKISQSTPLMLAIRNRRPDVVKMLLLEGAEVDVCDVKGNTPLTLSTEVGGDTAIKMMSNLLAAGASRNDGSLHNSARELNLSACQVLVQYGHEPDFPSTLHGGRSALGELARHCADNGELTAARQKLMERVINFLIEAGSDTTLRSEGKSILLLALESRDPLVTCRTLLKAGMWKHINKKFNHYSDGKMTYSPTMYVMHVLPKSDQQDALIKLLRANRAEDVYYANMGPQPEGAVGMPEDVEAQERTRRARLDRINLEQEDHALSIARNRELATVQAQIWSAQAELEDSRRQRVAQDELVALNERARIEEDHFAAQMRRKRNERSADLEHQAALTEASITRARAVELAESDLTMARQSMMLEWEKQIATEKVDQAKTLSAIRVAEREDVDRLDREQEERFRARLAEQRRLVDGQTNLASQLTNAGVNGRRQIGYITGEIRD</sequence>
<feature type="compositionally biased region" description="Pro residues" evidence="4">
    <location>
        <begin position="343"/>
        <end position="357"/>
    </location>
</feature>
<organism evidence="5 6">
    <name type="scientific">Colletotrichum simmondsii</name>
    <dbReference type="NCBI Taxonomy" id="703756"/>
    <lineage>
        <taxon>Eukaryota</taxon>
        <taxon>Fungi</taxon>
        <taxon>Dikarya</taxon>
        <taxon>Ascomycota</taxon>
        <taxon>Pezizomycotina</taxon>
        <taxon>Sordariomycetes</taxon>
        <taxon>Hypocreomycetidae</taxon>
        <taxon>Glomerellales</taxon>
        <taxon>Glomerellaceae</taxon>
        <taxon>Colletotrichum</taxon>
        <taxon>Colletotrichum acutatum species complex</taxon>
    </lineage>
</organism>
<evidence type="ECO:0000256" key="3">
    <source>
        <dbReference type="PROSITE-ProRule" id="PRU00023"/>
    </source>
</evidence>
<proteinExistence type="predicted"/>
<feature type="repeat" description="ANK" evidence="3">
    <location>
        <begin position="1758"/>
        <end position="1790"/>
    </location>
</feature>
<gene>
    <name evidence="5" type="ORF">CSIM01_04270</name>
</gene>
<keyword evidence="1" id="KW-0677">Repeat</keyword>
<feature type="compositionally biased region" description="Basic and acidic residues" evidence="4">
    <location>
        <begin position="74"/>
        <end position="86"/>
    </location>
</feature>
<keyword evidence="6" id="KW-1185">Reference proteome</keyword>
<dbReference type="SMART" id="SM00248">
    <property type="entry name" value="ANK"/>
    <property type="match status" value="15"/>
</dbReference>
<evidence type="ECO:0000256" key="2">
    <source>
        <dbReference type="ARBA" id="ARBA00023043"/>
    </source>
</evidence>
<dbReference type="Proteomes" id="UP000070328">
    <property type="component" value="Unassembled WGS sequence"/>
</dbReference>
<reference evidence="5 6" key="1">
    <citation type="submission" date="2014-02" db="EMBL/GenBank/DDBJ databases">
        <title>The genome sequence of Colletotrichum simmondsii CBS122122.</title>
        <authorList>
            <person name="Baroncelli R."/>
            <person name="Thon M.R."/>
        </authorList>
    </citation>
    <scope>NUCLEOTIDE SEQUENCE [LARGE SCALE GENOMIC DNA]</scope>
    <source>
        <strain evidence="5 6">CBS122122</strain>
    </source>
</reference>
<feature type="region of interest" description="Disordered" evidence="4">
    <location>
        <begin position="47"/>
        <end position="139"/>
    </location>
</feature>